<dbReference type="Pfam" id="PF00817">
    <property type="entry name" value="IMS"/>
    <property type="match status" value="1"/>
</dbReference>
<comment type="similarity">
    <text evidence="1">Belongs to the DNA polymerase type-Y family.</text>
</comment>
<reference evidence="3 4" key="1">
    <citation type="submission" date="2017-05" db="EMBL/GenBank/DDBJ databases">
        <title>The complete genome sequence of Deinococcus ficus isolated from the rhizosphere of the Ficus religiosa L. in Taiwan.</title>
        <authorList>
            <person name="Wu K.-M."/>
            <person name="Liao T.-L."/>
            <person name="Liu Y.-M."/>
            <person name="Young C.-C."/>
            <person name="Tsai S.-F."/>
        </authorList>
    </citation>
    <scope>NUCLEOTIDE SEQUENCE [LARGE SCALE GENOMIC DNA]</scope>
    <source>
        <strain evidence="3 4">CC-FR2-10</strain>
    </source>
</reference>
<name>A0A221SSL7_9DEIO</name>
<proteinExistence type="inferred from homology"/>
<gene>
    <name evidence="3" type="ORF">DFI_00230</name>
</gene>
<evidence type="ECO:0000256" key="1">
    <source>
        <dbReference type="ARBA" id="ARBA00010945"/>
    </source>
</evidence>
<evidence type="ECO:0000259" key="2">
    <source>
        <dbReference type="Pfam" id="PF00817"/>
    </source>
</evidence>
<protein>
    <recommendedName>
        <fullName evidence="2">UmuC domain-containing protein</fullName>
    </recommendedName>
</protein>
<keyword evidence="4" id="KW-1185">Reference proteome</keyword>
<dbReference type="InterPro" id="IPR043502">
    <property type="entry name" value="DNA/RNA_pol_sf"/>
</dbReference>
<evidence type="ECO:0000313" key="3">
    <source>
        <dbReference type="EMBL" id="ASN79637.1"/>
    </source>
</evidence>
<accession>A0A221SSL7</accession>
<dbReference type="STRING" id="317577.GCA_000419625_01137"/>
<dbReference type="InterPro" id="IPR043128">
    <property type="entry name" value="Rev_trsase/Diguanyl_cyclase"/>
</dbReference>
<dbReference type="InterPro" id="IPR001126">
    <property type="entry name" value="UmuC"/>
</dbReference>
<dbReference type="AlphaFoldDB" id="A0A221SSL7"/>
<dbReference type="KEGG" id="dfc:DFI_00230"/>
<dbReference type="EMBL" id="CP021081">
    <property type="protein sequence ID" value="ASN79637.1"/>
    <property type="molecule type" value="Genomic_DNA"/>
</dbReference>
<feature type="domain" description="UmuC" evidence="2">
    <location>
        <begin position="26"/>
        <end position="107"/>
    </location>
</feature>
<dbReference type="Gene3D" id="3.40.1170.60">
    <property type="match status" value="1"/>
</dbReference>
<dbReference type="Gene3D" id="3.30.70.270">
    <property type="match status" value="1"/>
</dbReference>
<sequence length="392" mass="40878">MSTRIAALLLEPFALWHAEHEHGLDLPLAVTDAGRVRCASAAALAGGVQPGMRVSGALSRVPELHAVPLSAPALETAWAEVCAGLPAYSPRLEVGGVGRALLTLTPAGAAELASALHARVGLADTRELALLAALDAGTGGVRAVADPAAFRRALPLEALRGVGLSAELHARLTWLGVGTVGELLRWSKAQQAAYLGAEWTVLKPYLHGANSGGVGRARLPAEVRVARQFDDPLFEPRDLSAAAQALCPALLEALAGRSPQRLTVRAGVAGLTLSATRTVKEDLRAPGVLHRAVLRALDDANAAHLGVEALEVVLSGLDRLGGQNDLWSRAAARDAAELAERRFPGVMRQVQWLDPFSVAAGTAYRWVSALTRDAPAPAPVASVRRAPVAVRA</sequence>
<dbReference type="SUPFAM" id="SSF56672">
    <property type="entry name" value="DNA/RNA polymerases"/>
    <property type="match status" value="1"/>
</dbReference>
<organism evidence="3 4">
    <name type="scientific">Deinococcus ficus</name>
    <dbReference type="NCBI Taxonomy" id="317577"/>
    <lineage>
        <taxon>Bacteria</taxon>
        <taxon>Thermotogati</taxon>
        <taxon>Deinococcota</taxon>
        <taxon>Deinococci</taxon>
        <taxon>Deinococcales</taxon>
        <taxon>Deinococcaceae</taxon>
        <taxon>Deinococcus</taxon>
    </lineage>
</organism>
<dbReference type="RefSeq" id="WP_027463211.1">
    <property type="nucleotide sequence ID" value="NZ_CP021081.1"/>
</dbReference>
<evidence type="ECO:0000313" key="4">
    <source>
        <dbReference type="Proteomes" id="UP000259030"/>
    </source>
</evidence>
<dbReference type="GO" id="GO:0006281">
    <property type="term" value="P:DNA repair"/>
    <property type="evidence" value="ECO:0007669"/>
    <property type="project" value="InterPro"/>
</dbReference>
<dbReference type="Proteomes" id="UP000259030">
    <property type="component" value="Chromosome"/>
</dbReference>